<keyword evidence="5" id="KW-0175">Coiled coil</keyword>
<organism evidence="8">
    <name type="scientific">Scylla olivacea</name>
    <name type="common">Orange mud crab</name>
    <name type="synonym">Cancer olivacea</name>
    <dbReference type="NCBI Taxonomy" id="85551"/>
    <lineage>
        <taxon>Eukaryota</taxon>
        <taxon>Metazoa</taxon>
        <taxon>Ecdysozoa</taxon>
        <taxon>Arthropoda</taxon>
        <taxon>Crustacea</taxon>
        <taxon>Multicrustacea</taxon>
        <taxon>Malacostraca</taxon>
        <taxon>Eumalacostraca</taxon>
        <taxon>Eucarida</taxon>
        <taxon>Decapoda</taxon>
        <taxon>Pleocyemata</taxon>
        <taxon>Brachyura</taxon>
        <taxon>Eubrachyura</taxon>
        <taxon>Portunoidea</taxon>
        <taxon>Portunidae</taxon>
        <taxon>Portuninae</taxon>
        <taxon>Scylla</taxon>
    </lineage>
</organism>
<dbReference type="InterPro" id="IPR019786">
    <property type="entry name" value="Zinc_finger_PHD-type_CS"/>
</dbReference>
<keyword evidence="2 4" id="KW-0863">Zinc-finger</keyword>
<dbReference type="InterPro" id="IPR019787">
    <property type="entry name" value="Znf_PHD-finger"/>
</dbReference>
<evidence type="ECO:0000256" key="5">
    <source>
        <dbReference type="SAM" id="Coils"/>
    </source>
</evidence>
<dbReference type="SUPFAM" id="SSF57903">
    <property type="entry name" value="FYVE/PHD zinc finger"/>
    <property type="match status" value="1"/>
</dbReference>
<reference evidence="8" key="1">
    <citation type="submission" date="2015-09" db="EMBL/GenBank/DDBJ databases">
        <title>Scylla olivacea transcriptome.</title>
        <authorList>
            <person name="Ikhwanuddin M."/>
        </authorList>
    </citation>
    <scope>NUCLEOTIDE SEQUENCE</scope>
</reference>
<keyword evidence="1" id="KW-0479">Metal-binding</keyword>
<evidence type="ECO:0000256" key="4">
    <source>
        <dbReference type="PROSITE-ProRule" id="PRU00146"/>
    </source>
</evidence>
<dbReference type="Gene3D" id="3.30.40.10">
    <property type="entry name" value="Zinc/RING finger domain, C3HC4 (zinc finger)"/>
    <property type="match status" value="1"/>
</dbReference>
<dbReference type="PANTHER" id="PTHR37445">
    <property type="entry name" value="PROTEIN CBG24663"/>
    <property type="match status" value="1"/>
</dbReference>
<feature type="coiled-coil region" evidence="5">
    <location>
        <begin position="97"/>
        <end position="131"/>
    </location>
</feature>
<dbReference type="SMART" id="SM00249">
    <property type="entry name" value="PHD"/>
    <property type="match status" value="1"/>
</dbReference>
<evidence type="ECO:0000313" key="8">
    <source>
        <dbReference type="EMBL" id="JAI58156.1"/>
    </source>
</evidence>
<name>A0A0P4VS17_SCYOL</name>
<dbReference type="InterPro" id="IPR001965">
    <property type="entry name" value="Znf_PHD"/>
</dbReference>
<evidence type="ECO:0000256" key="3">
    <source>
        <dbReference type="ARBA" id="ARBA00022833"/>
    </source>
</evidence>
<evidence type="ECO:0000256" key="6">
    <source>
        <dbReference type="SAM" id="MobiDB-lite"/>
    </source>
</evidence>
<dbReference type="Pfam" id="PF00628">
    <property type="entry name" value="PHD"/>
    <property type="match status" value="1"/>
</dbReference>
<dbReference type="PROSITE" id="PS01359">
    <property type="entry name" value="ZF_PHD_1"/>
    <property type="match status" value="1"/>
</dbReference>
<protein>
    <recommendedName>
        <fullName evidence="7">PHD-type domain-containing protein</fullName>
    </recommendedName>
</protein>
<accession>A0A0P4VS17</accession>
<proteinExistence type="predicted"/>
<evidence type="ECO:0000256" key="2">
    <source>
        <dbReference type="ARBA" id="ARBA00022771"/>
    </source>
</evidence>
<evidence type="ECO:0000259" key="7">
    <source>
        <dbReference type="PROSITE" id="PS50016"/>
    </source>
</evidence>
<sequence>MASKQIDSAPGGEKRKVSKTTIEDRRGSSDCCGRCTKLVRNDDKALLCDICETWYHVKCERIPDEVYKFMSEEEAGSQFTWYCAVCKKGSAKLKSYIKKLERMQVDLIEKQEILQEEVKEIRETVKMDKEDFNNVTARVALLEAKAVDTYELTSKDRETLQGLNARMERAETSIQKMKESGSIKEGNEAQGPAGGHLLATQNKQEVMDMSAVLQELNDKKKRENNIVVYNVPESNSNMFQERINHDRQIIRKLLSTCKVQEDKMIRVLRLGRKMGARRFAANDTSPRHCELAQGTSGTEANRPRLRTIKPYRIFLVDTCIYYYVHGK</sequence>
<dbReference type="EMBL" id="GDRN01103004">
    <property type="protein sequence ID" value="JAI58156.1"/>
    <property type="molecule type" value="Transcribed_RNA"/>
</dbReference>
<dbReference type="GO" id="GO:0008270">
    <property type="term" value="F:zinc ion binding"/>
    <property type="evidence" value="ECO:0007669"/>
    <property type="project" value="UniProtKB-KW"/>
</dbReference>
<dbReference type="AlphaFoldDB" id="A0A0P4VS17"/>
<dbReference type="InterPro" id="IPR013083">
    <property type="entry name" value="Znf_RING/FYVE/PHD"/>
</dbReference>
<feature type="region of interest" description="Disordered" evidence="6">
    <location>
        <begin position="1"/>
        <end position="28"/>
    </location>
</feature>
<dbReference type="PANTHER" id="PTHR37445:SF3">
    <property type="entry name" value="ZINC FINGER PHD-TYPE DOMAIN-CONTAINING PROTEIN"/>
    <property type="match status" value="1"/>
</dbReference>
<dbReference type="InterPro" id="IPR011011">
    <property type="entry name" value="Znf_FYVE_PHD"/>
</dbReference>
<dbReference type="PROSITE" id="PS50016">
    <property type="entry name" value="ZF_PHD_2"/>
    <property type="match status" value="1"/>
</dbReference>
<evidence type="ECO:0000256" key="1">
    <source>
        <dbReference type="ARBA" id="ARBA00022723"/>
    </source>
</evidence>
<keyword evidence="3" id="KW-0862">Zinc</keyword>
<feature type="domain" description="PHD-type" evidence="7">
    <location>
        <begin position="29"/>
        <end position="89"/>
    </location>
</feature>